<protein>
    <submittedName>
        <fullName evidence="2">Uncharacterized protein</fullName>
    </submittedName>
</protein>
<evidence type="ECO:0000313" key="2">
    <source>
        <dbReference type="EMBL" id="KAJ6739310.1"/>
    </source>
</evidence>
<accession>A0A9Q0UZK1</accession>
<dbReference type="EMBL" id="JAPFFM010000010">
    <property type="protein sequence ID" value="KAJ6739310.1"/>
    <property type="molecule type" value="Genomic_DNA"/>
</dbReference>
<dbReference type="Proteomes" id="UP001151752">
    <property type="component" value="Chromosome 4"/>
</dbReference>
<evidence type="ECO:0000256" key="1">
    <source>
        <dbReference type="SAM" id="MobiDB-lite"/>
    </source>
</evidence>
<proteinExistence type="predicted"/>
<organism evidence="2 3">
    <name type="scientific">Salix koriyanagi</name>
    <dbReference type="NCBI Taxonomy" id="2511006"/>
    <lineage>
        <taxon>Eukaryota</taxon>
        <taxon>Viridiplantae</taxon>
        <taxon>Streptophyta</taxon>
        <taxon>Embryophyta</taxon>
        <taxon>Tracheophyta</taxon>
        <taxon>Spermatophyta</taxon>
        <taxon>Magnoliopsida</taxon>
        <taxon>eudicotyledons</taxon>
        <taxon>Gunneridae</taxon>
        <taxon>Pentapetalae</taxon>
        <taxon>rosids</taxon>
        <taxon>fabids</taxon>
        <taxon>Malpighiales</taxon>
        <taxon>Salicaceae</taxon>
        <taxon>Saliceae</taxon>
        <taxon>Salix</taxon>
    </lineage>
</organism>
<comment type="caution">
    <text evidence="2">The sequence shown here is derived from an EMBL/GenBank/DDBJ whole genome shotgun (WGS) entry which is preliminary data.</text>
</comment>
<keyword evidence="3" id="KW-1185">Reference proteome</keyword>
<gene>
    <name evidence="2" type="ORF">OIU74_004135</name>
</gene>
<reference evidence="2" key="2">
    <citation type="journal article" date="2023" name="Int. J. Mol. Sci.">
        <title>De Novo Assembly and Annotation of 11 Diverse Shrub Willow (Salix) Genomes Reveals Novel Gene Organization in Sex-Linked Regions.</title>
        <authorList>
            <person name="Hyden B."/>
            <person name="Feng K."/>
            <person name="Yates T.B."/>
            <person name="Jawdy S."/>
            <person name="Cereghino C."/>
            <person name="Smart L.B."/>
            <person name="Muchero W."/>
        </authorList>
    </citation>
    <scope>NUCLEOTIDE SEQUENCE</scope>
    <source>
        <tissue evidence="2">Shoot tip</tissue>
    </source>
</reference>
<dbReference type="AlphaFoldDB" id="A0A9Q0UZK1"/>
<evidence type="ECO:0000313" key="3">
    <source>
        <dbReference type="Proteomes" id="UP001151752"/>
    </source>
</evidence>
<name>A0A9Q0UZK1_9ROSI</name>
<feature type="region of interest" description="Disordered" evidence="1">
    <location>
        <begin position="49"/>
        <end position="70"/>
    </location>
</feature>
<reference evidence="2" key="1">
    <citation type="submission" date="2022-11" db="EMBL/GenBank/DDBJ databases">
        <authorList>
            <person name="Hyden B.L."/>
            <person name="Feng K."/>
            <person name="Yates T."/>
            <person name="Jawdy S."/>
            <person name="Smart L.B."/>
            <person name="Muchero W."/>
        </authorList>
    </citation>
    <scope>NUCLEOTIDE SEQUENCE</scope>
    <source>
        <tissue evidence="2">Shoot tip</tissue>
    </source>
</reference>
<sequence>MRPWRPLQWCLGEEGERRGCHRGPKARPRCRGRGCVGEIGRRWTIGGESEREKRVRMSGPKRGSTVAGCERKRVKPWSRKIVEMRCSLWRKNGKGKMKRVGR</sequence>